<dbReference type="SUPFAM" id="SSF50156">
    <property type="entry name" value="PDZ domain-like"/>
    <property type="match status" value="1"/>
</dbReference>
<evidence type="ECO:0000256" key="1">
    <source>
        <dbReference type="ARBA" id="ARBA00022670"/>
    </source>
</evidence>
<keyword evidence="2 4" id="KW-0378">Hydrolase</keyword>
<evidence type="ECO:0000259" key="3">
    <source>
        <dbReference type="PROSITE" id="PS50106"/>
    </source>
</evidence>
<dbReference type="InterPro" id="IPR001478">
    <property type="entry name" value="PDZ"/>
</dbReference>
<dbReference type="Gene3D" id="2.40.10.120">
    <property type="match status" value="1"/>
</dbReference>
<evidence type="ECO:0000313" key="4">
    <source>
        <dbReference type="EMBL" id="MEE2031469.1"/>
    </source>
</evidence>
<keyword evidence="5" id="KW-1185">Reference proteome</keyword>
<comment type="caution">
    <text evidence="4">The sequence shown here is derived from an EMBL/GenBank/DDBJ whole genome shotgun (WGS) entry which is preliminary data.</text>
</comment>
<dbReference type="PROSITE" id="PS50106">
    <property type="entry name" value="PDZ"/>
    <property type="match status" value="1"/>
</dbReference>
<reference evidence="4 5" key="1">
    <citation type="submission" date="2023-08" db="EMBL/GenBank/DDBJ databases">
        <authorList>
            <person name="Girao M."/>
            <person name="Carvalho M.F."/>
        </authorList>
    </citation>
    <scope>NUCLEOTIDE SEQUENCE [LARGE SCALE GENOMIC DNA]</scope>
    <source>
        <strain evidence="4 5">CC-R104</strain>
    </source>
</reference>
<dbReference type="InterPro" id="IPR009003">
    <property type="entry name" value="Peptidase_S1_PA"/>
</dbReference>
<organism evidence="4 5">
    <name type="scientific">Rhodococcus chondri</name>
    <dbReference type="NCBI Taxonomy" id="3065941"/>
    <lineage>
        <taxon>Bacteria</taxon>
        <taxon>Bacillati</taxon>
        <taxon>Actinomycetota</taxon>
        <taxon>Actinomycetes</taxon>
        <taxon>Mycobacteriales</taxon>
        <taxon>Nocardiaceae</taxon>
        <taxon>Rhodococcus</taxon>
    </lineage>
</organism>
<dbReference type="PRINTS" id="PR00834">
    <property type="entry name" value="PROTEASES2C"/>
</dbReference>
<dbReference type="SUPFAM" id="SSF50494">
    <property type="entry name" value="Trypsin-like serine proteases"/>
    <property type="match status" value="1"/>
</dbReference>
<proteinExistence type="predicted"/>
<evidence type="ECO:0000313" key="5">
    <source>
        <dbReference type="Proteomes" id="UP001331936"/>
    </source>
</evidence>
<dbReference type="GO" id="GO:0006508">
    <property type="term" value="P:proteolysis"/>
    <property type="evidence" value="ECO:0007669"/>
    <property type="project" value="UniProtKB-KW"/>
</dbReference>
<accession>A0ABU7JPR4</accession>
<dbReference type="InterPro" id="IPR036034">
    <property type="entry name" value="PDZ_sf"/>
</dbReference>
<dbReference type="Gene3D" id="2.30.42.10">
    <property type="match status" value="1"/>
</dbReference>
<evidence type="ECO:0000256" key="2">
    <source>
        <dbReference type="ARBA" id="ARBA00022801"/>
    </source>
</evidence>
<keyword evidence="1 4" id="KW-0645">Protease</keyword>
<dbReference type="EC" id="3.4.21.-" evidence="4"/>
<feature type="domain" description="PDZ" evidence="3">
    <location>
        <begin position="167"/>
        <end position="243"/>
    </location>
</feature>
<dbReference type="Pfam" id="PF13365">
    <property type="entry name" value="Trypsin_2"/>
    <property type="match status" value="1"/>
</dbReference>
<dbReference type="PANTHER" id="PTHR43343">
    <property type="entry name" value="PEPTIDASE S12"/>
    <property type="match status" value="1"/>
</dbReference>
<dbReference type="EMBL" id="JAUZMZ010000017">
    <property type="protein sequence ID" value="MEE2031469.1"/>
    <property type="molecule type" value="Genomic_DNA"/>
</dbReference>
<protein>
    <submittedName>
        <fullName evidence="4">S1C family serine protease</fullName>
        <ecNumber evidence="4">3.4.21.-</ecNumber>
    </submittedName>
</protein>
<name>A0ABU7JPR4_9NOCA</name>
<dbReference type="SMART" id="SM00228">
    <property type="entry name" value="PDZ"/>
    <property type="match status" value="1"/>
</dbReference>
<gene>
    <name evidence="4" type="ORF">Q8814_04970</name>
</gene>
<dbReference type="PANTHER" id="PTHR43343:SF3">
    <property type="entry name" value="PROTEASE DO-LIKE 8, CHLOROPLASTIC"/>
    <property type="match status" value="1"/>
</dbReference>
<dbReference type="GO" id="GO:0008233">
    <property type="term" value="F:peptidase activity"/>
    <property type="evidence" value="ECO:0007669"/>
    <property type="project" value="UniProtKB-KW"/>
</dbReference>
<dbReference type="Proteomes" id="UP001331936">
    <property type="component" value="Unassembled WGS sequence"/>
</dbReference>
<dbReference type="PROSITE" id="PS00135">
    <property type="entry name" value="TRYPSIN_SER"/>
    <property type="match status" value="1"/>
</dbReference>
<dbReference type="InterPro" id="IPR001940">
    <property type="entry name" value="Peptidase_S1C"/>
</dbReference>
<dbReference type="Pfam" id="PF13180">
    <property type="entry name" value="PDZ_2"/>
    <property type="match status" value="1"/>
</dbReference>
<dbReference type="InterPro" id="IPR033116">
    <property type="entry name" value="TRYPSIN_SER"/>
</dbReference>
<sequence>MPGTGGPASRARGSSCPPTEQCTRDIAVLQLGSASELPVAVLAESAPPVGTRVTAFGNADGGGAVVSAPGTVVAVNRNVVVRDSTDGSRDRLSGMLETDAAIRPGDSGGPLVDEFGLVVGVNTAGTVDRDVQAADRRPEAYAVPIVDALAVLAQVETGVSDGTVHVGPTPQLGVSVTTSRSGADSGAVESGVEVLWVSYGTPAYDAGLEIGDVVVAFDRQPVKSTTELERLLLHRRPGDTVYVEWRDGIGRSHGADVTLGAGPAR</sequence>
<dbReference type="InterPro" id="IPR051201">
    <property type="entry name" value="Chloro_Bact_Ser_Proteases"/>
</dbReference>